<dbReference type="EMBL" id="SEWG01000003">
    <property type="protein sequence ID" value="RYU90795.1"/>
    <property type="molecule type" value="Genomic_DNA"/>
</dbReference>
<proteinExistence type="predicted"/>
<comment type="caution">
    <text evidence="1">The sequence shown here is derived from an EMBL/GenBank/DDBJ whole genome shotgun (WGS) entry which is preliminary data.</text>
</comment>
<dbReference type="Proteomes" id="UP000293331">
    <property type="component" value="Unassembled WGS sequence"/>
</dbReference>
<dbReference type="AlphaFoldDB" id="A0A4Q5LN97"/>
<dbReference type="OrthoDB" id="678165at2"/>
<dbReference type="RefSeq" id="WP_129876345.1">
    <property type="nucleotide sequence ID" value="NZ_SEWG01000003.1"/>
</dbReference>
<reference evidence="1 2" key="1">
    <citation type="submission" date="2019-02" db="EMBL/GenBank/DDBJ databases">
        <title>Bacterial novel species Mucilaginibacter sp. 17JY9-4 isolated from soil.</title>
        <authorList>
            <person name="Jung H.-Y."/>
        </authorList>
    </citation>
    <scope>NUCLEOTIDE SEQUENCE [LARGE SCALE GENOMIC DNA]</scope>
    <source>
        <strain evidence="1 2">17JY9-4</strain>
    </source>
</reference>
<gene>
    <name evidence="1" type="ORF">EWM62_09130</name>
</gene>
<organism evidence="1 2">
    <name type="scientific">Mucilaginibacter terrigena</name>
    <dbReference type="NCBI Taxonomy" id="2492395"/>
    <lineage>
        <taxon>Bacteria</taxon>
        <taxon>Pseudomonadati</taxon>
        <taxon>Bacteroidota</taxon>
        <taxon>Sphingobacteriia</taxon>
        <taxon>Sphingobacteriales</taxon>
        <taxon>Sphingobacteriaceae</taxon>
        <taxon>Mucilaginibacter</taxon>
    </lineage>
</organism>
<evidence type="ECO:0000313" key="1">
    <source>
        <dbReference type="EMBL" id="RYU90795.1"/>
    </source>
</evidence>
<protein>
    <submittedName>
        <fullName evidence="1">Uncharacterized protein</fullName>
    </submittedName>
</protein>
<accession>A0A4Q5LN97</accession>
<sequence length="107" mass="12316">MTEFKLWLEFEVVEPGNWDIENEFCNIQVELPDGRKYGINVWTFNFLKTANSLNKLEGDNLNGLYITPPDLFVKELTRDCIGKVIEDLLKKGDLEHVLNPSVTSNNN</sequence>
<name>A0A4Q5LN97_9SPHI</name>
<evidence type="ECO:0000313" key="2">
    <source>
        <dbReference type="Proteomes" id="UP000293331"/>
    </source>
</evidence>
<keyword evidence="2" id="KW-1185">Reference proteome</keyword>